<dbReference type="CDD" id="cd06267">
    <property type="entry name" value="PBP1_LacI_sugar_binding-like"/>
    <property type="match status" value="1"/>
</dbReference>
<evidence type="ECO:0000256" key="3">
    <source>
        <dbReference type="ARBA" id="ARBA00023163"/>
    </source>
</evidence>
<keyword evidence="6" id="KW-1185">Reference proteome</keyword>
<feature type="domain" description="HTH lacI-type" evidence="4">
    <location>
        <begin position="6"/>
        <end position="60"/>
    </location>
</feature>
<proteinExistence type="predicted"/>
<dbReference type="OrthoDB" id="3258243at2"/>
<accession>A0A4V2YST1</accession>
<dbReference type="Gene3D" id="1.10.260.40">
    <property type="entry name" value="lambda repressor-like DNA-binding domains"/>
    <property type="match status" value="1"/>
</dbReference>
<dbReference type="PANTHER" id="PTHR30146">
    <property type="entry name" value="LACI-RELATED TRANSCRIPTIONAL REPRESSOR"/>
    <property type="match status" value="1"/>
</dbReference>
<organism evidence="5 6">
    <name type="scientific">Jiangella aurantiaca</name>
    <dbReference type="NCBI Taxonomy" id="2530373"/>
    <lineage>
        <taxon>Bacteria</taxon>
        <taxon>Bacillati</taxon>
        <taxon>Actinomycetota</taxon>
        <taxon>Actinomycetes</taxon>
        <taxon>Jiangellales</taxon>
        <taxon>Jiangellaceae</taxon>
        <taxon>Jiangella</taxon>
    </lineage>
</organism>
<dbReference type="PROSITE" id="PS00356">
    <property type="entry name" value="HTH_LACI_1"/>
    <property type="match status" value="1"/>
</dbReference>
<dbReference type="RefSeq" id="WP_132102599.1">
    <property type="nucleotide sequence ID" value="NZ_SMLB01000007.1"/>
</dbReference>
<dbReference type="PROSITE" id="PS50932">
    <property type="entry name" value="HTH_LACI_2"/>
    <property type="match status" value="1"/>
</dbReference>
<dbReference type="Pfam" id="PF13377">
    <property type="entry name" value="Peripla_BP_3"/>
    <property type="match status" value="1"/>
</dbReference>
<evidence type="ECO:0000313" key="5">
    <source>
        <dbReference type="EMBL" id="TDD71047.1"/>
    </source>
</evidence>
<dbReference type="InterPro" id="IPR010982">
    <property type="entry name" value="Lambda_DNA-bd_dom_sf"/>
</dbReference>
<dbReference type="SMART" id="SM00354">
    <property type="entry name" value="HTH_LACI"/>
    <property type="match status" value="1"/>
</dbReference>
<comment type="caution">
    <text evidence="5">The sequence shown here is derived from an EMBL/GenBank/DDBJ whole genome shotgun (WGS) entry which is preliminary data.</text>
</comment>
<dbReference type="Pfam" id="PF00356">
    <property type="entry name" value="LacI"/>
    <property type="match status" value="1"/>
</dbReference>
<keyword evidence="2" id="KW-0238">DNA-binding</keyword>
<dbReference type="PANTHER" id="PTHR30146:SF155">
    <property type="entry name" value="ALANINE RACEMASE"/>
    <property type="match status" value="1"/>
</dbReference>
<dbReference type="AlphaFoldDB" id="A0A4V2YST1"/>
<evidence type="ECO:0000256" key="1">
    <source>
        <dbReference type="ARBA" id="ARBA00023015"/>
    </source>
</evidence>
<dbReference type="GO" id="GO:0000976">
    <property type="term" value="F:transcription cis-regulatory region binding"/>
    <property type="evidence" value="ECO:0007669"/>
    <property type="project" value="TreeGrafter"/>
</dbReference>
<evidence type="ECO:0000256" key="2">
    <source>
        <dbReference type="ARBA" id="ARBA00023125"/>
    </source>
</evidence>
<dbReference type="SUPFAM" id="SSF53822">
    <property type="entry name" value="Periplasmic binding protein-like I"/>
    <property type="match status" value="1"/>
</dbReference>
<dbReference type="InterPro" id="IPR028082">
    <property type="entry name" value="Peripla_BP_I"/>
</dbReference>
<name>A0A4V2YST1_9ACTN</name>
<dbReference type="Gene3D" id="3.40.50.2300">
    <property type="match status" value="2"/>
</dbReference>
<dbReference type="Proteomes" id="UP000295217">
    <property type="component" value="Unassembled WGS sequence"/>
</dbReference>
<dbReference type="EMBL" id="SMLB01000007">
    <property type="protein sequence ID" value="TDD71047.1"/>
    <property type="molecule type" value="Genomic_DNA"/>
</dbReference>
<dbReference type="InterPro" id="IPR046335">
    <property type="entry name" value="LacI/GalR-like_sensor"/>
</dbReference>
<keyword evidence="1" id="KW-0805">Transcription regulation</keyword>
<sequence length="333" mass="35533">MSGGHITIEDVAAAAGVSRQTVTRAMNGMPEISQRTRELVLRTAAELGYRPSRFASNLAARRKVRSIGLVLGSLRNPYYTELAAELLDVVTPRGWQVLMASHEQGDDVALVAALSGQADAIVGYFIGDETDLVAAARGVPLVQVERPATVSGMHAVIVDFDAAIEALLDELRSRGARRFGLIESSMPPEDGRRYRPTRRRRSYERFAGPDSADAVVVAEESIRGGADGLVRLRAKHPDVDTVVVFNDLMAMGAMQQAQLDGVAVPGDLRVVGVDGLSLGAVMSPPLSTLSIDRRALAAEAADIVSTLLDGAEPPPQPSVVRTVLPRPLWRASA</sequence>
<dbReference type="GO" id="GO:0003700">
    <property type="term" value="F:DNA-binding transcription factor activity"/>
    <property type="evidence" value="ECO:0007669"/>
    <property type="project" value="TreeGrafter"/>
</dbReference>
<dbReference type="CDD" id="cd01392">
    <property type="entry name" value="HTH_LacI"/>
    <property type="match status" value="1"/>
</dbReference>
<evidence type="ECO:0000313" key="6">
    <source>
        <dbReference type="Proteomes" id="UP000295217"/>
    </source>
</evidence>
<protein>
    <submittedName>
        <fullName evidence="5">LacI family transcriptional regulator</fullName>
    </submittedName>
</protein>
<dbReference type="SUPFAM" id="SSF47413">
    <property type="entry name" value="lambda repressor-like DNA-binding domains"/>
    <property type="match status" value="1"/>
</dbReference>
<gene>
    <name evidence="5" type="ORF">E1262_07955</name>
</gene>
<evidence type="ECO:0000259" key="4">
    <source>
        <dbReference type="PROSITE" id="PS50932"/>
    </source>
</evidence>
<dbReference type="InterPro" id="IPR000843">
    <property type="entry name" value="HTH_LacI"/>
</dbReference>
<keyword evidence="3" id="KW-0804">Transcription</keyword>
<reference evidence="5 6" key="1">
    <citation type="submission" date="2019-02" db="EMBL/GenBank/DDBJ databases">
        <title>Draft genome sequences of novel Actinobacteria.</title>
        <authorList>
            <person name="Sahin N."/>
            <person name="Ay H."/>
            <person name="Saygin H."/>
        </authorList>
    </citation>
    <scope>NUCLEOTIDE SEQUENCE [LARGE SCALE GENOMIC DNA]</scope>
    <source>
        <strain evidence="5 6">8K307</strain>
    </source>
</reference>